<dbReference type="EMBL" id="CP144698">
    <property type="protein sequence ID" value="WVZ17003.1"/>
    <property type="molecule type" value="Genomic_DNA"/>
</dbReference>
<gene>
    <name evidence="1" type="ORF">V8G54_009985</name>
</gene>
<name>A0AAQ3NZ48_VIGMU</name>
<protein>
    <submittedName>
        <fullName evidence="1">Uncharacterized protein</fullName>
    </submittedName>
</protein>
<evidence type="ECO:0000313" key="1">
    <source>
        <dbReference type="EMBL" id="WVZ17003.1"/>
    </source>
</evidence>
<dbReference type="AlphaFoldDB" id="A0AAQ3NZ48"/>
<dbReference type="Proteomes" id="UP001374535">
    <property type="component" value="Chromosome 3"/>
</dbReference>
<proteinExistence type="predicted"/>
<evidence type="ECO:0000313" key="2">
    <source>
        <dbReference type="Proteomes" id="UP001374535"/>
    </source>
</evidence>
<keyword evidence="2" id="KW-1185">Reference proteome</keyword>
<sequence>MSLFRKFNEEHTAQNVNSHWQCCVDFLYLSRGCGKRQFTTLVVDPSITDIPLVSERYKCSSHGLADRVTVASIWEDWREKLESKGCSNCALKCLATAFISFTDDSAAVMTLLAVSQSPISVKTRTSPVSKRLAKWAAASNFLFCGVADVRFKFLRLPIDMAASCRLFQEDSSFLERKRILSEEELLS</sequence>
<accession>A0AAQ3NZ48</accession>
<organism evidence="1 2">
    <name type="scientific">Vigna mungo</name>
    <name type="common">Black gram</name>
    <name type="synonym">Phaseolus mungo</name>
    <dbReference type="NCBI Taxonomy" id="3915"/>
    <lineage>
        <taxon>Eukaryota</taxon>
        <taxon>Viridiplantae</taxon>
        <taxon>Streptophyta</taxon>
        <taxon>Embryophyta</taxon>
        <taxon>Tracheophyta</taxon>
        <taxon>Spermatophyta</taxon>
        <taxon>Magnoliopsida</taxon>
        <taxon>eudicotyledons</taxon>
        <taxon>Gunneridae</taxon>
        <taxon>Pentapetalae</taxon>
        <taxon>rosids</taxon>
        <taxon>fabids</taxon>
        <taxon>Fabales</taxon>
        <taxon>Fabaceae</taxon>
        <taxon>Papilionoideae</taxon>
        <taxon>50 kb inversion clade</taxon>
        <taxon>NPAAA clade</taxon>
        <taxon>indigoferoid/millettioid clade</taxon>
        <taxon>Phaseoleae</taxon>
        <taxon>Vigna</taxon>
    </lineage>
</organism>
<reference evidence="1 2" key="1">
    <citation type="journal article" date="2023" name="Life. Sci Alliance">
        <title>Evolutionary insights into 3D genome organization and epigenetic landscape of Vigna mungo.</title>
        <authorList>
            <person name="Junaid A."/>
            <person name="Singh B."/>
            <person name="Bhatia S."/>
        </authorList>
    </citation>
    <scope>NUCLEOTIDE SEQUENCE [LARGE SCALE GENOMIC DNA]</scope>
    <source>
        <strain evidence="1">Urdbean</strain>
    </source>
</reference>